<feature type="transmembrane region" description="Helical" evidence="3">
    <location>
        <begin position="289"/>
        <end position="314"/>
    </location>
</feature>
<dbReference type="InterPro" id="IPR004156">
    <property type="entry name" value="OATP"/>
</dbReference>
<evidence type="ECO:0000256" key="3">
    <source>
        <dbReference type="SAM" id="Phobius"/>
    </source>
</evidence>
<keyword evidence="3" id="KW-1133">Transmembrane helix</keyword>
<dbReference type="SUPFAM" id="SSF103473">
    <property type="entry name" value="MFS general substrate transporter"/>
    <property type="match status" value="1"/>
</dbReference>
<dbReference type="InterPro" id="IPR036259">
    <property type="entry name" value="MFS_trans_sf"/>
</dbReference>
<reference evidence="4 5" key="1">
    <citation type="submission" date="2023-11" db="EMBL/GenBank/DDBJ databases">
        <title>Halocaridina rubra genome assembly.</title>
        <authorList>
            <person name="Smith C."/>
        </authorList>
    </citation>
    <scope>NUCLEOTIDE SEQUENCE [LARGE SCALE GENOMIC DNA]</scope>
    <source>
        <strain evidence="4">EP-1</strain>
        <tissue evidence="4">Whole</tissue>
    </source>
</reference>
<accession>A0AAN9A6V7</accession>
<dbReference type="GO" id="GO:0015347">
    <property type="term" value="F:sodium-independent organic anion transmembrane transporter activity"/>
    <property type="evidence" value="ECO:0007669"/>
    <property type="project" value="TreeGrafter"/>
</dbReference>
<comment type="caution">
    <text evidence="4">The sequence shown here is derived from an EMBL/GenBank/DDBJ whole genome shotgun (WGS) entry which is preliminary data.</text>
</comment>
<protein>
    <submittedName>
        <fullName evidence="4">Uncharacterized protein</fullName>
    </submittedName>
</protein>
<dbReference type="PANTHER" id="PTHR11388:SF76">
    <property type="entry name" value="SOLUTE CARRIER ORGANIC ANION TRANSPORTER FAMILY MEMBER"/>
    <property type="match status" value="1"/>
</dbReference>
<feature type="transmembrane region" description="Helical" evidence="3">
    <location>
        <begin position="174"/>
        <end position="193"/>
    </location>
</feature>
<dbReference type="Proteomes" id="UP001381693">
    <property type="component" value="Unassembled WGS sequence"/>
</dbReference>
<organism evidence="4 5">
    <name type="scientific">Halocaridina rubra</name>
    <name type="common">Hawaiian red shrimp</name>
    <dbReference type="NCBI Taxonomy" id="373956"/>
    <lineage>
        <taxon>Eukaryota</taxon>
        <taxon>Metazoa</taxon>
        <taxon>Ecdysozoa</taxon>
        <taxon>Arthropoda</taxon>
        <taxon>Crustacea</taxon>
        <taxon>Multicrustacea</taxon>
        <taxon>Malacostraca</taxon>
        <taxon>Eumalacostraca</taxon>
        <taxon>Eucarida</taxon>
        <taxon>Decapoda</taxon>
        <taxon>Pleocyemata</taxon>
        <taxon>Caridea</taxon>
        <taxon>Atyoidea</taxon>
        <taxon>Atyidae</taxon>
        <taxon>Halocaridina</taxon>
    </lineage>
</organism>
<proteinExistence type="predicted"/>
<evidence type="ECO:0000256" key="2">
    <source>
        <dbReference type="SAM" id="MobiDB-lite"/>
    </source>
</evidence>
<evidence type="ECO:0000256" key="1">
    <source>
        <dbReference type="ARBA" id="ARBA00023157"/>
    </source>
</evidence>
<feature type="transmembrane region" description="Helical" evidence="3">
    <location>
        <begin position="326"/>
        <end position="351"/>
    </location>
</feature>
<dbReference type="AlphaFoldDB" id="A0AAN9A6V7"/>
<sequence length="385" mass="42318">MENKAYESGEHSTSHGNGAIEAIENGTLTSKENGIQHCKENGISHHEGNGMPQLKEIGMPLHRENEMLQAKEKGTKQDRENGMSHHQDDNHKKFMIPKEQNTTVQDNAESDDNSIHLCGAFNRYPKWLQRFANPRCFLLAFCIQNIIGGAEFAFTLGSTTSIEKHFQFSSGDIGMLILLSEIGPIITSVLLSFMGGRGNRPKWMCIGLIIGSIGVFLNFSTFLLYPAPTLSESGLLGESSKKFCSLQDVIDYQHSNTTSTTTTSSSLTLQLLDVKGSHETCQHSKNFSYFIWLIGYTCKALSGTLIYTIGAPYLDDGISSNSSPIYFAISLSVRVVGPAIGFALSAIALNAYVYPGKNYGKEAYAFSLFIACILPITLQDFNTFI</sequence>
<dbReference type="GO" id="GO:0043252">
    <property type="term" value="P:sodium-independent organic anion transport"/>
    <property type="evidence" value="ECO:0007669"/>
    <property type="project" value="TreeGrafter"/>
</dbReference>
<evidence type="ECO:0000313" key="5">
    <source>
        <dbReference type="Proteomes" id="UP001381693"/>
    </source>
</evidence>
<feature type="transmembrane region" description="Helical" evidence="3">
    <location>
        <begin position="363"/>
        <end position="381"/>
    </location>
</feature>
<keyword evidence="3" id="KW-0812">Transmembrane</keyword>
<keyword evidence="1" id="KW-1015">Disulfide bond</keyword>
<keyword evidence="5" id="KW-1185">Reference proteome</keyword>
<keyword evidence="3" id="KW-0472">Membrane</keyword>
<feature type="transmembrane region" description="Helical" evidence="3">
    <location>
        <begin position="205"/>
        <end position="225"/>
    </location>
</feature>
<feature type="region of interest" description="Disordered" evidence="2">
    <location>
        <begin position="72"/>
        <end position="96"/>
    </location>
</feature>
<name>A0AAN9A6V7_HALRR</name>
<feature type="transmembrane region" description="Helical" evidence="3">
    <location>
        <begin position="136"/>
        <end position="154"/>
    </location>
</feature>
<dbReference type="EMBL" id="JAXCGZ010003844">
    <property type="protein sequence ID" value="KAK7082941.1"/>
    <property type="molecule type" value="Genomic_DNA"/>
</dbReference>
<feature type="compositionally biased region" description="Basic and acidic residues" evidence="2">
    <location>
        <begin position="72"/>
        <end position="92"/>
    </location>
</feature>
<evidence type="ECO:0000313" key="4">
    <source>
        <dbReference type="EMBL" id="KAK7082941.1"/>
    </source>
</evidence>
<gene>
    <name evidence="4" type="ORF">SK128_021944</name>
</gene>
<dbReference type="GO" id="GO:0016323">
    <property type="term" value="C:basolateral plasma membrane"/>
    <property type="evidence" value="ECO:0007669"/>
    <property type="project" value="TreeGrafter"/>
</dbReference>
<dbReference type="PANTHER" id="PTHR11388">
    <property type="entry name" value="ORGANIC ANION TRANSPORTER"/>
    <property type="match status" value="1"/>
</dbReference>
<dbReference type="Pfam" id="PF03137">
    <property type="entry name" value="OATP"/>
    <property type="match status" value="1"/>
</dbReference>